<dbReference type="Proteomes" id="UP001189143">
    <property type="component" value="Unassembled WGS sequence"/>
</dbReference>
<dbReference type="Pfam" id="PF00293">
    <property type="entry name" value="NUDIX"/>
    <property type="match status" value="1"/>
</dbReference>
<evidence type="ECO:0000313" key="8">
    <source>
        <dbReference type="EMBL" id="CAG9707922.1"/>
    </source>
</evidence>
<evidence type="ECO:0000313" key="11">
    <source>
        <dbReference type="EMBL" id="VCT84473.1"/>
    </source>
</evidence>
<keyword evidence="3" id="KW-0479">Metal-binding</keyword>
<keyword evidence="12" id="KW-1185">Reference proteome</keyword>
<dbReference type="GO" id="GO:0035539">
    <property type="term" value="F:8-oxo-7,8-dihydrodeoxyguanosine triphosphate pyrophosphatase activity"/>
    <property type="evidence" value="ECO:0007669"/>
    <property type="project" value="UniProtKB-EC"/>
</dbReference>
<dbReference type="GO" id="GO:0046872">
    <property type="term" value="F:metal ion binding"/>
    <property type="evidence" value="ECO:0007669"/>
    <property type="project" value="UniProtKB-KW"/>
</dbReference>
<dbReference type="PROSITE" id="PS51462">
    <property type="entry name" value="NUDIX"/>
    <property type="match status" value="1"/>
</dbReference>
<dbReference type="Gene3D" id="3.90.79.10">
    <property type="entry name" value="Nucleoside Triphosphate Pyrophosphohydrolase"/>
    <property type="match status" value="1"/>
</dbReference>
<sequence length="200" mass="23506">MDIEIIKNKLKDRKVNISGHKTMKKYSLLIPLININNELNIIFEVRAKTLKTQPGDVCFPGGKIEENEFPYEAALRETKEEIGLKSIDIICELDTVVKFESTIIYPFLGQVKNLDELEINTDEVDHIFYIPIKKIYNIEPIKTKERLIAIREKDFPYDLIQDGENYKFREGIGRTLFYKYDHYVIWGITAEILEKFLEKL</sequence>
<dbReference type="CDD" id="cd03426">
    <property type="entry name" value="NUDIX_CoAse_Nudt7"/>
    <property type="match status" value="1"/>
</dbReference>
<dbReference type="PANTHER" id="PTHR12992:SF11">
    <property type="entry name" value="MITOCHONDRIAL COENZYME A DIPHOSPHATASE NUDT8"/>
    <property type="match status" value="1"/>
</dbReference>
<reference evidence="9" key="4">
    <citation type="submission" date="2022-10" db="EMBL/GenBank/DDBJ databases">
        <authorList>
            <person name="Aires J."/>
            <person name="Mesa V."/>
        </authorList>
    </citation>
    <scope>NUCLEOTIDE SEQUENCE</scope>
    <source>
        <strain evidence="9">Clostridium neonatale JD116</strain>
    </source>
</reference>
<dbReference type="PROSITE" id="PS00893">
    <property type="entry name" value="NUDIX_BOX"/>
    <property type="match status" value="1"/>
</dbReference>
<dbReference type="EMBL" id="UWJD01000001">
    <property type="protein sequence ID" value="VCT84473.1"/>
    <property type="molecule type" value="Genomic_DNA"/>
</dbReference>
<evidence type="ECO:0000259" key="7">
    <source>
        <dbReference type="PROSITE" id="PS51462"/>
    </source>
</evidence>
<proteinExistence type="predicted"/>
<evidence type="ECO:0000256" key="5">
    <source>
        <dbReference type="ARBA" id="ARBA00022842"/>
    </source>
</evidence>
<evidence type="ECO:0000313" key="13">
    <source>
        <dbReference type="Proteomes" id="UP000431451"/>
    </source>
</evidence>
<dbReference type="InterPro" id="IPR000086">
    <property type="entry name" value="NUDIX_hydrolase_dom"/>
</dbReference>
<keyword evidence="6" id="KW-0464">Manganese</keyword>
<comment type="cofactor">
    <cofactor evidence="2">
        <name>Mg(2+)</name>
        <dbReference type="ChEBI" id="CHEBI:18420"/>
    </cofactor>
</comment>
<dbReference type="GO" id="GO:0010945">
    <property type="term" value="F:coenzyme A diphosphatase activity"/>
    <property type="evidence" value="ECO:0007669"/>
    <property type="project" value="InterPro"/>
</dbReference>
<name>A0A2A7MHI7_9CLOT</name>
<reference evidence="8" key="3">
    <citation type="submission" date="2021-10" db="EMBL/GenBank/DDBJ databases">
        <authorList>
            <person name="Mesa V."/>
        </authorList>
    </citation>
    <scope>NUCLEOTIDE SEQUENCE</scope>
    <source>
        <strain evidence="8">CC3_PB</strain>
    </source>
</reference>
<dbReference type="Proteomes" id="UP000220840">
    <property type="component" value="Unassembled WGS sequence"/>
</dbReference>
<dbReference type="EC" id="3.6.1.55" evidence="11"/>
<dbReference type="STRING" id="137838.GCA_001458595_02531"/>
<protein>
    <submittedName>
        <fullName evidence="11">8-oxo-dGTP diphosphatase</fullName>
        <ecNumber evidence="11">3.6.1.55</ecNumber>
    </submittedName>
    <submittedName>
        <fullName evidence="10">CoA pyrophosphatase</fullName>
    </submittedName>
    <submittedName>
        <fullName evidence="8">Hydrolase, NUDIX family</fullName>
    </submittedName>
</protein>
<evidence type="ECO:0000256" key="3">
    <source>
        <dbReference type="ARBA" id="ARBA00022723"/>
    </source>
</evidence>
<dbReference type="PANTHER" id="PTHR12992">
    <property type="entry name" value="NUDIX HYDROLASE"/>
    <property type="match status" value="1"/>
</dbReference>
<dbReference type="InterPro" id="IPR015797">
    <property type="entry name" value="NUDIX_hydrolase-like_dom_sf"/>
</dbReference>
<organism evidence="10 12">
    <name type="scientific">Clostridium neonatale</name>
    <dbReference type="NCBI Taxonomy" id="137838"/>
    <lineage>
        <taxon>Bacteria</taxon>
        <taxon>Bacillati</taxon>
        <taxon>Bacillota</taxon>
        <taxon>Clostridia</taxon>
        <taxon>Eubacteriales</taxon>
        <taxon>Clostridiaceae</taxon>
        <taxon>Clostridium</taxon>
    </lineage>
</organism>
<dbReference type="RefSeq" id="WP_058295305.1">
    <property type="nucleotide sequence ID" value="NZ_CAKJVD010000021.1"/>
</dbReference>
<evidence type="ECO:0000313" key="9">
    <source>
        <dbReference type="EMBL" id="CAI3693192.1"/>
    </source>
</evidence>
<keyword evidence="5" id="KW-0460">Magnesium</keyword>
<dbReference type="AlphaFoldDB" id="A0A2A7MHI7"/>
<evidence type="ECO:0000256" key="1">
    <source>
        <dbReference type="ARBA" id="ARBA00001936"/>
    </source>
</evidence>
<keyword evidence="4 8" id="KW-0378">Hydrolase</keyword>
<dbReference type="OrthoDB" id="9802805at2"/>
<reference evidence="11 13" key="2">
    <citation type="submission" date="2018-06" db="EMBL/GenBank/DDBJ databases">
        <authorList>
            <consortium name="IHU Genomes"/>
        </authorList>
    </citation>
    <scope>NUCLEOTIDE SEQUENCE [LARGE SCALE GENOMIC DNA]</scope>
    <source>
        <strain evidence="11 13">NEC25</strain>
    </source>
</reference>
<evidence type="ECO:0000313" key="10">
    <source>
        <dbReference type="EMBL" id="PEG31146.1"/>
    </source>
</evidence>
<dbReference type="Proteomes" id="UP000431451">
    <property type="component" value="Unassembled WGS sequence"/>
</dbReference>
<accession>A0A2A7MHI7</accession>
<dbReference type="EMBL" id="PDCJ01000001">
    <property type="protein sequence ID" value="PEG31146.1"/>
    <property type="molecule type" value="Genomic_DNA"/>
</dbReference>
<feature type="domain" description="Nudix hydrolase" evidence="7">
    <location>
        <begin position="23"/>
        <end position="154"/>
    </location>
</feature>
<dbReference type="EMBL" id="CAKJVE010000004">
    <property type="protein sequence ID" value="CAG9707922.1"/>
    <property type="molecule type" value="Genomic_DNA"/>
</dbReference>
<evidence type="ECO:0000256" key="4">
    <source>
        <dbReference type="ARBA" id="ARBA00022801"/>
    </source>
</evidence>
<evidence type="ECO:0000256" key="6">
    <source>
        <dbReference type="ARBA" id="ARBA00023211"/>
    </source>
</evidence>
<dbReference type="InterPro" id="IPR045121">
    <property type="entry name" value="CoAse"/>
</dbReference>
<dbReference type="EMBL" id="CAMTCP010000291">
    <property type="protein sequence ID" value="CAI3693192.1"/>
    <property type="molecule type" value="Genomic_DNA"/>
</dbReference>
<evidence type="ECO:0000313" key="12">
    <source>
        <dbReference type="Proteomes" id="UP000220840"/>
    </source>
</evidence>
<dbReference type="InterPro" id="IPR020084">
    <property type="entry name" value="NUDIX_hydrolase_CS"/>
</dbReference>
<evidence type="ECO:0000256" key="2">
    <source>
        <dbReference type="ARBA" id="ARBA00001946"/>
    </source>
</evidence>
<dbReference type="Proteomes" id="UP000789738">
    <property type="component" value="Unassembled WGS sequence"/>
</dbReference>
<reference evidence="10 12" key="1">
    <citation type="submission" date="2017-10" db="EMBL/GenBank/DDBJ databases">
        <title>Effective Description of Clostridium neonatale sp. nov. linked to necrotizing enterocolitis in neonates and a clarification of species assignable to the genus Clostridium (Prazmowski 1880) emend. Lawson and Rainey 2016.</title>
        <authorList>
            <person name="Bernard K."/>
            <person name="Burdz T."/>
            <person name="Wiebe D."/>
            <person name="Balcewich B."/>
            <person name="Alfa M."/>
            <person name="Bernier A.-M."/>
        </authorList>
    </citation>
    <scope>NUCLEOTIDE SEQUENCE [LARGE SCALE GENOMIC DNA]</scope>
    <source>
        <strain evidence="10 12">LCDC99A005</strain>
    </source>
</reference>
<dbReference type="SUPFAM" id="SSF55811">
    <property type="entry name" value="Nudix"/>
    <property type="match status" value="1"/>
</dbReference>
<dbReference type="GeneID" id="68877447"/>
<comment type="cofactor">
    <cofactor evidence="1">
        <name>Mn(2+)</name>
        <dbReference type="ChEBI" id="CHEBI:29035"/>
    </cofactor>
</comment>
<gene>
    <name evidence="11" type="primary">mutT</name>
    <name evidence="9" type="ORF">CNEO2_890002</name>
    <name evidence="8" type="ORF">CNEO_43318</name>
    <name evidence="11" type="ORF">CNEONATNEC25_02073</name>
    <name evidence="10" type="ORF">CQ394_05320</name>
</gene>